<evidence type="ECO:0000256" key="3">
    <source>
        <dbReference type="PROSITE-ProRule" id="PRU00339"/>
    </source>
</evidence>
<gene>
    <name evidence="4" type="ORF">AUP43_14390</name>
</gene>
<dbReference type="Gene3D" id="1.25.40.10">
    <property type="entry name" value="Tetratricopeptide repeat domain"/>
    <property type="match status" value="2"/>
</dbReference>
<accession>A0A154VF89</accession>
<dbReference type="EMBL" id="LPXN01000165">
    <property type="protein sequence ID" value="KZD00011.1"/>
    <property type="molecule type" value="Genomic_DNA"/>
</dbReference>
<sequence length="439" mass="46950">MPVDEPRLLADTATPDIDAALALREAGLEGAALDRLIAALRREPGNAEAHLLAGETLLALGRSPAAAERFARVIALDPGALRLRQFWAEALAQSGRPAAAIAAYEHLLRLRPGHRQALKAQASLLAVTGEPDRAIARYRELTLLDRDDAEALTELGRLLVDRDAAPDAVPPLQRALRLDPARAEAQHHLGRAWALLGEPAKAAQSLERACDLDPDDRLGSRAALEALAQAAGMLPASYVRDLFDQYAPGFDTALMTRLDYRGPALLRRALDRLLGLPQPLSILDIGCGTGLVGRELRPFARLLEGVDLAPRMIEQAARTGLYDALHVGDAVPALQDGRSWDVIVAGDVLVYLGDLAPLITAVAAALTPGGLFLATAESLPEGIDAPFHLKPTRRFGHGEGYVARLAGEQGLSVALIEPAAIRLEKKQPVRGFVFALARR</sequence>
<dbReference type="InterPro" id="IPR011990">
    <property type="entry name" value="TPR-like_helical_dom_sf"/>
</dbReference>
<feature type="repeat" description="TPR" evidence="3">
    <location>
        <begin position="149"/>
        <end position="182"/>
    </location>
</feature>
<dbReference type="InterPro" id="IPR051012">
    <property type="entry name" value="CellSynth/LPSAsmb/PSIAsmb"/>
</dbReference>
<dbReference type="SMART" id="SM00028">
    <property type="entry name" value="TPR"/>
    <property type="match status" value="5"/>
</dbReference>
<dbReference type="Pfam" id="PF13432">
    <property type="entry name" value="TPR_16"/>
    <property type="match status" value="3"/>
</dbReference>
<evidence type="ECO:0000313" key="5">
    <source>
        <dbReference type="Proteomes" id="UP000076400"/>
    </source>
</evidence>
<feature type="repeat" description="TPR" evidence="3">
    <location>
        <begin position="183"/>
        <end position="216"/>
    </location>
</feature>
<evidence type="ECO:0000256" key="1">
    <source>
        <dbReference type="ARBA" id="ARBA00022737"/>
    </source>
</evidence>
<reference evidence="4 5" key="1">
    <citation type="submission" date="2015-12" db="EMBL/GenBank/DDBJ databases">
        <title>Genome sequence of Oceanibaculum pacificum MCCC 1A02656.</title>
        <authorList>
            <person name="Lu L."/>
            <person name="Lai Q."/>
            <person name="Shao Z."/>
            <person name="Qian P."/>
        </authorList>
    </citation>
    <scope>NUCLEOTIDE SEQUENCE [LARGE SCALE GENOMIC DNA]</scope>
    <source>
        <strain evidence="4 5">MCCC 1A02656</strain>
    </source>
</reference>
<dbReference type="Pfam" id="PF13489">
    <property type="entry name" value="Methyltransf_23"/>
    <property type="match status" value="1"/>
</dbReference>
<protein>
    <submittedName>
        <fullName evidence="4">Uncharacterized protein</fullName>
    </submittedName>
</protein>
<dbReference type="AlphaFoldDB" id="A0A154VF89"/>
<name>A0A154VF89_9PROT</name>
<keyword evidence="5" id="KW-1185">Reference proteome</keyword>
<comment type="caution">
    <text evidence="4">The sequence shown here is derived from an EMBL/GenBank/DDBJ whole genome shotgun (WGS) entry which is preliminary data.</text>
</comment>
<dbReference type="CDD" id="cd02440">
    <property type="entry name" value="AdoMet_MTases"/>
    <property type="match status" value="1"/>
</dbReference>
<dbReference type="SUPFAM" id="SSF53335">
    <property type="entry name" value="S-adenosyl-L-methionine-dependent methyltransferases"/>
    <property type="match status" value="1"/>
</dbReference>
<keyword evidence="1" id="KW-0677">Repeat</keyword>
<dbReference type="PROSITE" id="PS50005">
    <property type="entry name" value="TPR"/>
    <property type="match status" value="3"/>
</dbReference>
<feature type="repeat" description="TPR" evidence="3">
    <location>
        <begin position="47"/>
        <end position="80"/>
    </location>
</feature>
<organism evidence="4 5">
    <name type="scientific">Oceanibaculum pacificum</name>
    <dbReference type="NCBI Taxonomy" id="580166"/>
    <lineage>
        <taxon>Bacteria</taxon>
        <taxon>Pseudomonadati</taxon>
        <taxon>Pseudomonadota</taxon>
        <taxon>Alphaproteobacteria</taxon>
        <taxon>Rhodospirillales</taxon>
        <taxon>Oceanibaculaceae</taxon>
        <taxon>Oceanibaculum</taxon>
    </lineage>
</organism>
<evidence type="ECO:0000256" key="2">
    <source>
        <dbReference type="ARBA" id="ARBA00022803"/>
    </source>
</evidence>
<dbReference type="InterPro" id="IPR029063">
    <property type="entry name" value="SAM-dependent_MTases_sf"/>
</dbReference>
<keyword evidence="2 3" id="KW-0802">TPR repeat</keyword>
<dbReference type="PANTHER" id="PTHR45586:SF1">
    <property type="entry name" value="LIPOPOLYSACCHARIDE ASSEMBLY PROTEIN B"/>
    <property type="match status" value="1"/>
</dbReference>
<dbReference type="Gene3D" id="3.40.50.150">
    <property type="entry name" value="Vaccinia Virus protein VP39"/>
    <property type="match status" value="1"/>
</dbReference>
<dbReference type="STRING" id="580166.AUP43_14390"/>
<evidence type="ECO:0000313" key="4">
    <source>
        <dbReference type="EMBL" id="KZD00011.1"/>
    </source>
</evidence>
<dbReference type="Proteomes" id="UP000076400">
    <property type="component" value="Unassembled WGS sequence"/>
</dbReference>
<dbReference type="InterPro" id="IPR019734">
    <property type="entry name" value="TPR_rpt"/>
</dbReference>
<proteinExistence type="predicted"/>
<dbReference type="PANTHER" id="PTHR45586">
    <property type="entry name" value="TPR REPEAT-CONTAINING PROTEIN PA4667"/>
    <property type="match status" value="1"/>
</dbReference>
<dbReference type="SUPFAM" id="SSF48452">
    <property type="entry name" value="TPR-like"/>
    <property type="match status" value="1"/>
</dbReference>